<organism evidence="1 2">
    <name type="scientific">Racocetra fulgida</name>
    <dbReference type="NCBI Taxonomy" id="60492"/>
    <lineage>
        <taxon>Eukaryota</taxon>
        <taxon>Fungi</taxon>
        <taxon>Fungi incertae sedis</taxon>
        <taxon>Mucoromycota</taxon>
        <taxon>Glomeromycotina</taxon>
        <taxon>Glomeromycetes</taxon>
        <taxon>Diversisporales</taxon>
        <taxon>Gigasporaceae</taxon>
        <taxon>Racocetra</taxon>
    </lineage>
</organism>
<dbReference type="OrthoDB" id="2379830at2759"/>
<dbReference type="Pfam" id="PF12694">
    <property type="entry name" value="cpYpsA"/>
    <property type="match status" value="1"/>
</dbReference>
<dbReference type="Gene3D" id="3.40.50.450">
    <property type="match status" value="1"/>
</dbReference>
<gene>
    <name evidence="1" type="ORF">RFULGI_LOCUS17677</name>
</gene>
<dbReference type="EMBL" id="CAJVPZ010071394">
    <property type="protein sequence ID" value="CAG8800593.1"/>
    <property type="molecule type" value="Genomic_DNA"/>
</dbReference>
<dbReference type="InterPro" id="IPR024755">
    <property type="entry name" value="cpYpsA"/>
</dbReference>
<keyword evidence="2" id="KW-1185">Reference proteome</keyword>
<feature type="non-terminal residue" evidence="1">
    <location>
        <position position="1"/>
    </location>
</feature>
<proteinExistence type="predicted"/>
<sequence>GRRWEEEGKITEKYPLQETKTDDYKERTELNVKDADATLIMKFSTFDSDKDGTGLTIDKANELNKPLKIVNLDEDVKNNISEVFKWIKENNIKHLNMAGPRASTCEGIYDKTLRFMSFLLKELEDYQKLIEKNNYIDMELSFDLEEDGTVDDQGAKISRIDDSLNEFDNYVSQRIEESEIIQENKAQ</sequence>
<accession>A0A9N9JYR8</accession>
<name>A0A9N9JYR8_9GLOM</name>
<evidence type="ECO:0000313" key="1">
    <source>
        <dbReference type="EMBL" id="CAG8800593.1"/>
    </source>
</evidence>
<dbReference type="Proteomes" id="UP000789396">
    <property type="component" value="Unassembled WGS sequence"/>
</dbReference>
<feature type="non-terminal residue" evidence="1">
    <location>
        <position position="187"/>
    </location>
</feature>
<protein>
    <submittedName>
        <fullName evidence="1">13806_t:CDS:1</fullName>
    </submittedName>
</protein>
<comment type="caution">
    <text evidence="1">The sequence shown here is derived from an EMBL/GenBank/DDBJ whole genome shotgun (WGS) entry which is preliminary data.</text>
</comment>
<reference evidence="1" key="1">
    <citation type="submission" date="2021-06" db="EMBL/GenBank/DDBJ databases">
        <authorList>
            <person name="Kallberg Y."/>
            <person name="Tangrot J."/>
            <person name="Rosling A."/>
        </authorList>
    </citation>
    <scope>NUCLEOTIDE SEQUENCE</scope>
    <source>
        <strain evidence="1">IN212</strain>
    </source>
</reference>
<dbReference type="AlphaFoldDB" id="A0A9N9JYR8"/>
<evidence type="ECO:0000313" key="2">
    <source>
        <dbReference type="Proteomes" id="UP000789396"/>
    </source>
</evidence>